<keyword evidence="1" id="KW-0472">Membrane</keyword>
<dbReference type="Proteomes" id="UP000188533">
    <property type="component" value="Unassembled WGS sequence"/>
</dbReference>
<reference evidence="2 3" key="2">
    <citation type="submission" date="2017-02" db="EMBL/GenBank/DDBJ databases">
        <title>A genome survey and senescence transcriptome analysis in Lentinula edodes.</title>
        <authorList>
            <person name="Sakamoto Y."/>
            <person name="Nakade K."/>
            <person name="Sato S."/>
            <person name="Yoshida Y."/>
            <person name="Miyazaki K."/>
            <person name="Natsume S."/>
            <person name="Konno N."/>
        </authorList>
    </citation>
    <scope>NUCLEOTIDE SEQUENCE [LARGE SCALE GENOMIC DNA]</scope>
    <source>
        <strain evidence="2 3">NBRC 111202</strain>
    </source>
</reference>
<keyword evidence="1" id="KW-1133">Transmembrane helix</keyword>
<organism evidence="2 3">
    <name type="scientific">Lentinula edodes</name>
    <name type="common">Shiitake mushroom</name>
    <name type="synonym">Lentinus edodes</name>
    <dbReference type="NCBI Taxonomy" id="5353"/>
    <lineage>
        <taxon>Eukaryota</taxon>
        <taxon>Fungi</taxon>
        <taxon>Dikarya</taxon>
        <taxon>Basidiomycota</taxon>
        <taxon>Agaricomycotina</taxon>
        <taxon>Agaricomycetes</taxon>
        <taxon>Agaricomycetidae</taxon>
        <taxon>Agaricales</taxon>
        <taxon>Marasmiineae</taxon>
        <taxon>Omphalotaceae</taxon>
        <taxon>Lentinula</taxon>
    </lineage>
</organism>
<accession>A0A1Q3E752</accession>
<protein>
    <submittedName>
        <fullName evidence="2">Uncharacterized protein</fullName>
    </submittedName>
</protein>
<proteinExistence type="predicted"/>
<comment type="caution">
    <text evidence="2">The sequence shown here is derived from an EMBL/GenBank/DDBJ whole genome shotgun (WGS) entry which is preliminary data.</text>
</comment>
<dbReference type="EMBL" id="BDGU01000127">
    <property type="protein sequence ID" value="GAW03073.1"/>
    <property type="molecule type" value="Genomic_DNA"/>
</dbReference>
<evidence type="ECO:0000313" key="2">
    <source>
        <dbReference type="EMBL" id="GAW03073.1"/>
    </source>
</evidence>
<evidence type="ECO:0000313" key="3">
    <source>
        <dbReference type="Proteomes" id="UP000188533"/>
    </source>
</evidence>
<keyword evidence="1" id="KW-0812">Transmembrane</keyword>
<dbReference type="AlphaFoldDB" id="A0A1Q3E752"/>
<gene>
    <name evidence="2" type="ORF">LENED_004764</name>
</gene>
<feature type="transmembrane region" description="Helical" evidence="1">
    <location>
        <begin position="52"/>
        <end position="71"/>
    </location>
</feature>
<name>A0A1Q3E752_LENED</name>
<sequence length="243" mass="26959">MTSIDLFNGSPEPHLTIVRIRNLSLLVKEKSIPFSSVSQLTRPCWVAIKFRFTLICGLLFFLAVTAAIPLVTSNPLEVEVGNSAESIALSLRTRTDTFVTRSVFVEFTGGVKPTMRKTDHRDIQGAVHILLQASLPVLDENAHSISIIEWAQWPKRPNPTRSDSEEFTVRLEPTGLSKLIKSPTVYKGYLWLEDGIVSGRLTMPPSTSREVFSSNARKIISGEKTVAEVIHGVLVYPKSSIRS</sequence>
<reference evidence="2 3" key="1">
    <citation type="submission" date="2016-08" db="EMBL/GenBank/DDBJ databases">
        <authorList>
            <consortium name="Lentinula edodes genome sequencing consortium"/>
            <person name="Sakamoto Y."/>
            <person name="Nakade K."/>
            <person name="Sato S."/>
            <person name="Yoshida Y."/>
            <person name="Miyazaki K."/>
            <person name="Natsume S."/>
            <person name="Konno N."/>
        </authorList>
    </citation>
    <scope>NUCLEOTIDE SEQUENCE [LARGE SCALE GENOMIC DNA]</scope>
    <source>
        <strain evidence="2 3">NBRC 111202</strain>
    </source>
</reference>
<keyword evidence="3" id="KW-1185">Reference proteome</keyword>
<evidence type="ECO:0000256" key="1">
    <source>
        <dbReference type="SAM" id="Phobius"/>
    </source>
</evidence>